<name>A0A544UT98_LYSSH</name>
<dbReference type="Gene3D" id="3.40.190.10">
    <property type="entry name" value="Periplasmic binding protein-like II"/>
    <property type="match status" value="2"/>
</dbReference>
<reference evidence="1 2" key="1">
    <citation type="submission" date="2018-03" db="EMBL/GenBank/DDBJ databases">
        <title>Aerobic endospore-forming bacteria genome sequencing and assembly.</title>
        <authorList>
            <person name="Cavalcante D.A."/>
            <person name="Driks A."/>
            <person name="Putonti C."/>
            <person name="De-Souza M.T."/>
        </authorList>
    </citation>
    <scope>NUCLEOTIDE SEQUENCE [LARGE SCALE GENOMIC DNA]</scope>
    <source>
        <strain evidence="1 2">SDF0037</strain>
    </source>
</reference>
<dbReference type="OrthoDB" id="9815602at2"/>
<comment type="caution">
    <text evidence="1">The sequence shown here is derived from an EMBL/GenBank/DDBJ whole genome shotgun (WGS) entry which is preliminary data.</text>
</comment>
<protein>
    <submittedName>
        <fullName evidence="1">Metal ABC transporter substrate-binding protein</fullName>
    </submittedName>
</protein>
<dbReference type="EMBL" id="SADV01000003">
    <property type="protein sequence ID" value="TQR37062.1"/>
    <property type="molecule type" value="Genomic_DNA"/>
</dbReference>
<proteinExistence type="predicted"/>
<dbReference type="Pfam" id="PF13379">
    <property type="entry name" value="NMT1_2"/>
    <property type="match status" value="1"/>
</dbReference>
<gene>
    <name evidence="1" type="ORF">C7Y47_05025</name>
</gene>
<dbReference type="PANTHER" id="PTHR30024:SF46">
    <property type="entry name" value="ABC TRANSPORTER, SUBSTRATE-BINDING LIPOPROTEIN"/>
    <property type="match status" value="1"/>
</dbReference>
<accession>A0A544UT98</accession>
<dbReference type="PROSITE" id="PS51257">
    <property type="entry name" value="PROKAR_LIPOPROTEIN"/>
    <property type="match status" value="1"/>
</dbReference>
<sequence length="322" mass="36035">MRQYHLSRIIFMIVILAFISGCREDTKMTKHSSLKIGVLRIDDSLPLYVAEKDQLFQKYGAYVELIEFGSASDQSKAMEAGELDGMMTDMIVQNLIKKGGIDVKTIALALGATEKEGRFLVISSPHSSIVEPKQLVGQSVMISENTMMDYLIEQYERHLKLDSSEITKIHLPNLSLRVDTVLAGKEAQAAILPEPLASYAVAQGANIVIDDTTLGENFSQSVILMTQKNITENRAVIENFLRAYNEAIKQLNQHPEKYFELALKVANVPEILKGHYAIPVFTPNCVPAQENVERISDWLVSRGLLDKAFPYEDLVETSLEEQ</sequence>
<evidence type="ECO:0000313" key="1">
    <source>
        <dbReference type="EMBL" id="TQR37062.1"/>
    </source>
</evidence>
<dbReference type="Proteomes" id="UP000317944">
    <property type="component" value="Unassembled WGS sequence"/>
</dbReference>
<evidence type="ECO:0000313" key="2">
    <source>
        <dbReference type="Proteomes" id="UP000317944"/>
    </source>
</evidence>
<dbReference type="PANTHER" id="PTHR30024">
    <property type="entry name" value="ALIPHATIC SULFONATES-BINDING PROTEIN-RELATED"/>
    <property type="match status" value="1"/>
</dbReference>
<dbReference type="SUPFAM" id="SSF53850">
    <property type="entry name" value="Periplasmic binding protein-like II"/>
    <property type="match status" value="1"/>
</dbReference>
<organism evidence="1 2">
    <name type="scientific">Lysinibacillus sphaericus</name>
    <name type="common">Bacillus sphaericus</name>
    <dbReference type="NCBI Taxonomy" id="1421"/>
    <lineage>
        <taxon>Bacteria</taxon>
        <taxon>Bacillati</taxon>
        <taxon>Bacillota</taxon>
        <taxon>Bacilli</taxon>
        <taxon>Bacillales</taxon>
        <taxon>Bacillaceae</taxon>
        <taxon>Lysinibacillus</taxon>
    </lineage>
</organism>
<dbReference type="AlphaFoldDB" id="A0A544UT98"/>